<dbReference type="AlphaFoldDB" id="A0A0L0NYY0"/>
<comment type="caution">
    <text evidence="2">The sequence shown here is derived from an EMBL/GenBank/DDBJ whole genome shotgun (WGS) entry which is preliminary data.</text>
</comment>
<sequence>MHCDQKVRGGGVDSIQERERKKKKKKYLRFPHKLPAEIGFAPTFFESLANNGLTLVSKMPTLVL</sequence>
<dbReference type="Proteomes" id="UP000037122">
    <property type="component" value="Unassembled WGS sequence"/>
</dbReference>
<accession>A0A0L0NYY0</accession>
<name>A0A0L0NYY0_CANAR</name>
<dbReference type="EMBL" id="LGST01000026">
    <property type="protein sequence ID" value="KND99218.1"/>
    <property type="molecule type" value="Genomic_DNA"/>
</dbReference>
<gene>
    <name evidence="2" type="ORF">QG37_04016</name>
</gene>
<evidence type="ECO:0000313" key="2">
    <source>
        <dbReference type="EMBL" id="KND99218.1"/>
    </source>
</evidence>
<feature type="region of interest" description="Disordered" evidence="1">
    <location>
        <begin position="1"/>
        <end position="26"/>
    </location>
</feature>
<organism evidence="2 3">
    <name type="scientific">Candidozyma auris</name>
    <name type="common">Yeast</name>
    <name type="synonym">Candida auris</name>
    <dbReference type="NCBI Taxonomy" id="498019"/>
    <lineage>
        <taxon>Eukaryota</taxon>
        <taxon>Fungi</taxon>
        <taxon>Dikarya</taxon>
        <taxon>Ascomycota</taxon>
        <taxon>Saccharomycotina</taxon>
        <taxon>Pichiomycetes</taxon>
        <taxon>Metschnikowiaceae</taxon>
        <taxon>Candidozyma</taxon>
    </lineage>
</organism>
<proteinExistence type="predicted"/>
<evidence type="ECO:0000256" key="1">
    <source>
        <dbReference type="SAM" id="MobiDB-lite"/>
    </source>
</evidence>
<reference evidence="3" key="1">
    <citation type="journal article" date="2015" name="BMC Genomics">
        <title>Draft genome of a commonly misdiagnosed multidrug resistant pathogen Candida auris.</title>
        <authorList>
            <person name="Chatterjee S."/>
            <person name="Alampalli S.V."/>
            <person name="Nageshan R.K."/>
            <person name="Chettiar S.T."/>
            <person name="Joshi S."/>
            <person name="Tatu U.S."/>
        </authorList>
    </citation>
    <scope>NUCLEOTIDE SEQUENCE [LARGE SCALE GENOMIC DNA]</scope>
    <source>
        <strain evidence="3">6684</strain>
    </source>
</reference>
<dbReference type="VEuPathDB" id="FungiDB:QG37_04016"/>
<evidence type="ECO:0000313" key="3">
    <source>
        <dbReference type="Proteomes" id="UP000037122"/>
    </source>
</evidence>
<protein>
    <submittedName>
        <fullName evidence="2">Uncharacterized protein</fullName>
    </submittedName>
</protein>